<evidence type="ECO:0000313" key="2">
    <source>
        <dbReference type="Ensembl" id="ENSCPBP00000011035.1"/>
    </source>
</evidence>
<name>A0A8C3FU68_CHRPI</name>
<feature type="region of interest" description="Disordered" evidence="1">
    <location>
        <begin position="98"/>
        <end position="129"/>
    </location>
</feature>
<evidence type="ECO:0000313" key="3">
    <source>
        <dbReference type="Proteomes" id="UP000694380"/>
    </source>
</evidence>
<dbReference type="AlphaFoldDB" id="A0A8C3FU68"/>
<organism evidence="2 3">
    <name type="scientific">Chrysemys picta bellii</name>
    <name type="common">Western painted turtle</name>
    <name type="synonym">Emys bellii</name>
    <dbReference type="NCBI Taxonomy" id="8478"/>
    <lineage>
        <taxon>Eukaryota</taxon>
        <taxon>Metazoa</taxon>
        <taxon>Chordata</taxon>
        <taxon>Craniata</taxon>
        <taxon>Vertebrata</taxon>
        <taxon>Euteleostomi</taxon>
        <taxon>Archelosauria</taxon>
        <taxon>Testudinata</taxon>
        <taxon>Testudines</taxon>
        <taxon>Cryptodira</taxon>
        <taxon>Durocryptodira</taxon>
        <taxon>Testudinoidea</taxon>
        <taxon>Emydidae</taxon>
        <taxon>Chrysemys</taxon>
    </lineage>
</organism>
<accession>A0A8C3FU68</accession>
<protein>
    <submittedName>
        <fullName evidence="2">Uncharacterized protein</fullName>
    </submittedName>
</protein>
<reference evidence="2" key="1">
    <citation type="submission" date="2025-08" db="UniProtKB">
        <authorList>
            <consortium name="Ensembl"/>
        </authorList>
    </citation>
    <scope>IDENTIFICATION</scope>
</reference>
<keyword evidence="3" id="KW-1185">Reference proteome</keyword>
<reference evidence="2" key="2">
    <citation type="submission" date="2025-09" db="UniProtKB">
        <authorList>
            <consortium name="Ensembl"/>
        </authorList>
    </citation>
    <scope>IDENTIFICATION</scope>
</reference>
<dbReference type="Ensembl" id="ENSCPBT00000013239.1">
    <property type="protein sequence ID" value="ENSCPBP00000011035.1"/>
    <property type="gene ID" value="ENSCPBG00000008443.1"/>
</dbReference>
<sequence length="190" mass="20311">PADPHPHQRWIPGHPSTSCSTSLPGVSCWGLGRLPACRGPTLLPVAAGCWHIIVAPGGGREGGSTCCAAPSTVLAGTGQWELWGWRLWSWAVHGDPLSPSPQGAQRDNSLHPLVHPNSLPQAQPGAPSHTLNPSARVFPLIFKRFGSGALGEALCDLSLRCLFRWRVKATARIPIWPPSTAQRKMTSSFT</sequence>
<evidence type="ECO:0000256" key="1">
    <source>
        <dbReference type="SAM" id="MobiDB-lite"/>
    </source>
</evidence>
<dbReference type="Proteomes" id="UP000694380">
    <property type="component" value="Unplaced"/>
</dbReference>
<proteinExistence type="predicted"/>